<dbReference type="STRING" id="1801.BRW64_19755"/>
<dbReference type="GO" id="GO:0005737">
    <property type="term" value="C:cytoplasm"/>
    <property type="evidence" value="ECO:0007669"/>
    <property type="project" value="TreeGrafter"/>
</dbReference>
<evidence type="ECO:0000259" key="1">
    <source>
        <dbReference type="Pfam" id="PF01266"/>
    </source>
</evidence>
<dbReference type="PRINTS" id="PR00411">
    <property type="entry name" value="PNDRDTASEI"/>
</dbReference>
<dbReference type="Proteomes" id="UP000220340">
    <property type="component" value="Unassembled WGS sequence"/>
</dbReference>
<dbReference type="OrthoDB" id="9805852at2"/>
<protein>
    <submittedName>
        <fullName evidence="2">FAD-dependent oxidoreductase</fullName>
    </submittedName>
</protein>
<dbReference type="PANTHER" id="PTHR13847:SF281">
    <property type="entry name" value="FAD DEPENDENT OXIDOREDUCTASE DOMAIN-CONTAINING PROTEIN"/>
    <property type="match status" value="1"/>
</dbReference>
<name>A0A1Q4H8T4_9MYCO</name>
<dbReference type="AlphaFoldDB" id="A0A1Q4H8T4"/>
<organism evidence="2 3">
    <name type="scientific">Mycolicibacterium diernhoferi</name>
    <dbReference type="NCBI Taxonomy" id="1801"/>
    <lineage>
        <taxon>Bacteria</taxon>
        <taxon>Bacillati</taxon>
        <taxon>Actinomycetota</taxon>
        <taxon>Actinomycetes</taxon>
        <taxon>Mycobacteriales</taxon>
        <taxon>Mycobacteriaceae</taxon>
        <taxon>Mycolicibacterium</taxon>
    </lineage>
</organism>
<dbReference type="InterPro" id="IPR036188">
    <property type="entry name" value="FAD/NAD-bd_sf"/>
</dbReference>
<evidence type="ECO:0000313" key="3">
    <source>
        <dbReference type="Proteomes" id="UP000220340"/>
    </source>
</evidence>
<dbReference type="SUPFAM" id="SSF51905">
    <property type="entry name" value="FAD/NAD(P)-binding domain"/>
    <property type="match status" value="1"/>
</dbReference>
<dbReference type="PANTHER" id="PTHR13847">
    <property type="entry name" value="SARCOSINE DEHYDROGENASE-RELATED"/>
    <property type="match status" value="1"/>
</dbReference>
<dbReference type="Gene3D" id="3.30.9.10">
    <property type="entry name" value="D-Amino Acid Oxidase, subunit A, domain 2"/>
    <property type="match status" value="1"/>
</dbReference>
<accession>A0A1Q4H8T4</accession>
<evidence type="ECO:0000313" key="2">
    <source>
        <dbReference type="EMBL" id="PEG55646.1"/>
    </source>
</evidence>
<dbReference type="InterPro" id="IPR006076">
    <property type="entry name" value="FAD-dep_OxRdtase"/>
</dbReference>
<proteinExistence type="predicted"/>
<keyword evidence="3" id="KW-1185">Reference proteome</keyword>
<dbReference type="EMBL" id="PDCR01000005">
    <property type="protein sequence ID" value="PEG55646.1"/>
    <property type="molecule type" value="Genomic_DNA"/>
</dbReference>
<gene>
    <name evidence="2" type="ORF">CRI78_05135</name>
</gene>
<dbReference type="RefSeq" id="WP_073858142.1">
    <property type="nucleotide sequence ID" value="NZ_BAAATC010000019.1"/>
</dbReference>
<dbReference type="Gene3D" id="3.50.50.60">
    <property type="entry name" value="FAD/NAD(P)-binding domain"/>
    <property type="match status" value="1"/>
</dbReference>
<feature type="domain" description="FAD dependent oxidoreductase" evidence="1">
    <location>
        <begin position="45"/>
        <end position="399"/>
    </location>
</feature>
<sequence length="468" mass="51445">MKTVFDVAVDPALVDRSLAASTFAPMWLDILRPDYPPLTGVLDCDLLVVGGGYTGLWAALHAAERNPGQKIVLIEANRIGWAASGRNGGFVDASLTHGAENGKSRWPSEFDTLQAMGLENLDGMAADIERLNLDVEWQRTGMLTVATEAHQVDWLAEAAGAGEGEYLDQARVREEVASPTYRAGLYEPDTCAIVHPAKLAVELARACHEAGVQIHEHTRAVSVASAGGGLRVGADNAVVNAERVVLATNVYPSLIRRNRWYTVPVYDYVLSTEPLSDDQIDRIGWRNRQGVGDCANQFHYYRLTADNRIVWGGYDAIYHFGRRVDAVYEDRQQTYRTLAEHFFITFPQLDDIRFSHRWAGAIDTNTRFCAHWGTAHGGRVAYVNGFTGLGVGATRFAADVCLDLLDGAPTPRTELEMVRKRPLPFPPEPVASVGIQATRWSLNRADHAAGKRNVLLRTLDAMGLGFDS</sequence>
<dbReference type="Pfam" id="PF01266">
    <property type="entry name" value="DAO"/>
    <property type="match status" value="1"/>
</dbReference>
<comment type="caution">
    <text evidence="2">The sequence shown here is derived from an EMBL/GenBank/DDBJ whole genome shotgun (WGS) entry which is preliminary data.</text>
</comment>
<reference evidence="2 3" key="1">
    <citation type="submission" date="2017-10" db="EMBL/GenBank/DDBJ databases">
        <title>The new phylogeny of genus Mycobacterium.</title>
        <authorList>
            <person name="Tortoli E."/>
            <person name="Trovato A."/>
            <person name="Cirillo D.M."/>
        </authorList>
    </citation>
    <scope>NUCLEOTIDE SEQUENCE [LARGE SCALE GENOMIC DNA]</scope>
    <source>
        <strain evidence="2 3">IP141170001</strain>
    </source>
</reference>